<accession>A0ABW4MFQ6</accession>
<dbReference type="PROSITE" id="PS50005">
    <property type="entry name" value="TPR"/>
    <property type="match status" value="2"/>
</dbReference>
<organism evidence="5 6">
    <name type="scientific">Sphingorhabdus buctiana</name>
    <dbReference type="NCBI Taxonomy" id="1508805"/>
    <lineage>
        <taxon>Bacteria</taxon>
        <taxon>Pseudomonadati</taxon>
        <taxon>Pseudomonadota</taxon>
        <taxon>Alphaproteobacteria</taxon>
        <taxon>Sphingomonadales</taxon>
        <taxon>Sphingomonadaceae</taxon>
        <taxon>Sphingorhabdus</taxon>
    </lineage>
</organism>
<protein>
    <submittedName>
        <fullName evidence="5">Tetratricopeptide repeat protein</fullName>
    </submittedName>
</protein>
<sequence>MNRYQVRIVCTAATITFLGGCSAFQPQAKLEIRAVESVERLAKQDALAEGRALLNLGQNANAISVFREAVREQPDNGDAYNGLAVAYDRIGRKDLAQRYFELALSFDPENPKFRANLARLFNRNGQPKLAAALVDPVQDAELPAPKADIEFVTALGDQPPQETAPAIAIEAPALAALAADSPTATAVAVQPTLGNLPSPESRLSSPVLQAVYRPQATMAIRPAAIQPRQLPKPSAPAFPDRPSDRQPFDVPRQVTAPVQREGIRLERVSLGEVRLVTRPSTPVAVVQKREFDSFGVRLANWLPAAIAIEQAGQPVRIASSATLKDAVARAQIEAAVEEVNKEAEIANEKEAFTYAFFAGDDLEKVSLTFL</sequence>
<evidence type="ECO:0000256" key="2">
    <source>
        <dbReference type="ARBA" id="ARBA00022803"/>
    </source>
</evidence>
<dbReference type="PROSITE" id="PS51257">
    <property type="entry name" value="PROKAR_LIPOPROTEIN"/>
    <property type="match status" value="1"/>
</dbReference>
<feature type="repeat" description="TPR" evidence="3">
    <location>
        <begin position="43"/>
        <end position="76"/>
    </location>
</feature>
<evidence type="ECO:0000256" key="4">
    <source>
        <dbReference type="SAM" id="MobiDB-lite"/>
    </source>
</evidence>
<keyword evidence="6" id="KW-1185">Reference proteome</keyword>
<evidence type="ECO:0000313" key="6">
    <source>
        <dbReference type="Proteomes" id="UP001597215"/>
    </source>
</evidence>
<keyword evidence="1" id="KW-0677">Repeat</keyword>
<dbReference type="PANTHER" id="PTHR44858">
    <property type="entry name" value="TETRATRICOPEPTIDE REPEAT PROTEIN 6"/>
    <property type="match status" value="1"/>
</dbReference>
<name>A0ABW4MFQ6_9SPHN</name>
<dbReference type="InterPro" id="IPR050498">
    <property type="entry name" value="Ycf3"/>
</dbReference>
<gene>
    <name evidence="5" type="ORF">ACFSAG_09980</name>
</gene>
<evidence type="ECO:0000256" key="3">
    <source>
        <dbReference type="PROSITE-ProRule" id="PRU00339"/>
    </source>
</evidence>
<keyword evidence="2 3" id="KW-0802">TPR repeat</keyword>
<dbReference type="SUPFAM" id="SSF48452">
    <property type="entry name" value="TPR-like"/>
    <property type="match status" value="1"/>
</dbReference>
<reference evidence="6" key="1">
    <citation type="journal article" date="2019" name="Int. J. Syst. Evol. Microbiol.">
        <title>The Global Catalogue of Microorganisms (GCM) 10K type strain sequencing project: providing services to taxonomists for standard genome sequencing and annotation.</title>
        <authorList>
            <consortium name="The Broad Institute Genomics Platform"/>
            <consortium name="The Broad Institute Genome Sequencing Center for Infectious Disease"/>
            <person name="Wu L."/>
            <person name="Ma J."/>
        </authorList>
    </citation>
    <scope>NUCLEOTIDE SEQUENCE [LARGE SCALE GENOMIC DNA]</scope>
    <source>
        <strain evidence="6">CGMCC 1.12449</strain>
    </source>
</reference>
<evidence type="ECO:0000313" key="5">
    <source>
        <dbReference type="EMBL" id="MFD1767169.1"/>
    </source>
</evidence>
<evidence type="ECO:0000256" key="1">
    <source>
        <dbReference type="ARBA" id="ARBA00022737"/>
    </source>
</evidence>
<dbReference type="Pfam" id="PF13432">
    <property type="entry name" value="TPR_16"/>
    <property type="match status" value="1"/>
</dbReference>
<dbReference type="InterPro" id="IPR019734">
    <property type="entry name" value="TPR_rpt"/>
</dbReference>
<dbReference type="Gene3D" id="1.25.40.10">
    <property type="entry name" value="Tetratricopeptide repeat domain"/>
    <property type="match status" value="1"/>
</dbReference>
<feature type="repeat" description="TPR" evidence="3">
    <location>
        <begin position="77"/>
        <end position="110"/>
    </location>
</feature>
<proteinExistence type="predicted"/>
<dbReference type="EMBL" id="JBHUEL010000009">
    <property type="protein sequence ID" value="MFD1767169.1"/>
    <property type="molecule type" value="Genomic_DNA"/>
</dbReference>
<dbReference type="SMART" id="SM00028">
    <property type="entry name" value="TPR"/>
    <property type="match status" value="2"/>
</dbReference>
<comment type="caution">
    <text evidence="5">The sequence shown here is derived from an EMBL/GenBank/DDBJ whole genome shotgun (WGS) entry which is preliminary data.</text>
</comment>
<dbReference type="PANTHER" id="PTHR44858:SF1">
    <property type="entry name" value="UDP-N-ACETYLGLUCOSAMINE--PEPTIDE N-ACETYLGLUCOSAMINYLTRANSFERASE SPINDLY-RELATED"/>
    <property type="match status" value="1"/>
</dbReference>
<dbReference type="InterPro" id="IPR011990">
    <property type="entry name" value="TPR-like_helical_dom_sf"/>
</dbReference>
<dbReference type="Proteomes" id="UP001597215">
    <property type="component" value="Unassembled WGS sequence"/>
</dbReference>
<feature type="region of interest" description="Disordered" evidence="4">
    <location>
        <begin position="229"/>
        <end position="249"/>
    </location>
</feature>